<evidence type="ECO:0000313" key="2">
    <source>
        <dbReference type="Proteomes" id="UP000476411"/>
    </source>
</evidence>
<dbReference type="InterPro" id="IPR025396">
    <property type="entry name" value="DUF4302"/>
</dbReference>
<dbReference type="Pfam" id="PF14135">
    <property type="entry name" value="DUF4302"/>
    <property type="match status" value="1"/>
</dbReference>
<dbReference type="KEGG" id="chih:GWR21_26260"/>
<sequence length="427" mass="48462">MRRNISLYLLLIIAVLASCKKEYDDVFDESPDDRINETLAAYNKTLISAPYGWKALVYPSALPNTAFGFYFKFDSTNRVEMFSDFDSLSAVTPKKSSFRLKSLQQPCLLFDTYSYIHVLCDPDASKNGGYYGKGLYADFEFSIDGVHGDTINLTGRLNGSKAIFVKATSQEAQDYYDKKRNWDFNQFSRFLTYFKLLTVGGNKYDINVDRLTREIRLTWISNNGVKTFATNYYYDPTGITFTTPFRDGALSIDGFYDVKWDVSLQRLTMKAGDNTAAITSAIRPQVLDRQAGQRWYNAAASTGSYWASLYGFHVDGVDDAYGVTKLDGYNFMFYYPLFRDGLDFSGILPDGLAYGPAFKPVFNTNGAVVFQDTQSGWGDIPENSLPAIRQILAKYLEREGFYFVQTGANTYDMVNARDARSWITWEK</sequence>
<dbReference type="AlphaFoldDB" id="A0A6B9ZMV3"/>
<dbReference type="RefSeq" id="WP_162334685.1">
    <property type="nucleotide sequence ID" value="NZ_CP048113.1"/>
</dbReference>
<gene>
    <name evidence="1" type="ORF">GWR21_26260</name>
</gene>
<evidence type="ECO:0000313" key="1">
    <source>
        <dbReference type="EMBL" id="QHS62961.1"/>
    </source>
</evidence>
<dbReference type="EMBL" id="CP048113">
    <property type="protein sequence ID" value="QHS62961.1"/>
    <property type="molecule type" value="Genomic_DNA"/>
</dbReference>
<proteinExistence type="predicted"/>
<reference evidence="1 2" key="1">
    <citation type="submission" date="2020-01" db="EMBL/GenBank/DDBJ databases">
        <title>Complete genome sequence of Chitinophaga sp. H33E-04 isolated from quinoa roots.</title>
        <authorList>
            <person name="Weon H.-Y."/>
            <person name="Lee S.A."/>
        </authorList>
    </citation>
    <scope>NUCLEOTIDE SEQUENCE [LARGE SCALE GENOMIC DNA]</scope>
    <source>
        <strain evidence="1 2">H33E-04</strain>
    </source>
</reference>
<keyword evidence="2" id="KW-1185">Reference proteome</keyword>
<name>A0A6B9ZMV3_9BACT</name>
<dbReference type="PROSITE" id="PS51257">
    <property type="entry name" value="PROKAR_LIPOPROTEIN"/>
    <property type="match status" value="1"/>
</dbReference>
<accession>A0A6B9ZMV3</accession>
<dbReference type="Proteomes" id="UP000476411">
    <property type="component" value="Chromosome"/>
</dbReference>
<protein>
    <submittedName>
        <fullName evidence="1">DUF4302 domain-containing protein</fullName>
    </submittedName>
</protein>
<organism evidence="1 2">
    <name type="scientific">Chitinophaga agri</name>
    <dbReference type="NCBI Taxonomy" id="2703787"/>
    <lineage>
        <taxon>Bacteria</taxon>
        <taxon>Pseudomonadati</taxon>
        <taxon>Bacteroidota</taxon>
        <taxon>Chitinophagia</taxon>
        <taxon>Chitinophagales</taxon>
        <taxon>Chitinophagaceae</taxon>
        <taxon>Chitinophaga</taxon>
    </lineage>
</organism>